<organism evidence="28 29">
    <name type="scientific">Tursiops truncatus</name>
    <name type="common">Atlantic bottle-nosed dolphin</name>
    <name type="synonym">Delphinus truncatus</name>
    <dbReference type="NCBI Taxonomy" id="9739"/>
    <lineage>
        <taxon>Eukaryota</taxon>
        <taxon>Metazoa</taxon>
        <taxon>Chordata</taxon>
        <taxon>Craniata</taxon>
        <taxon>Vertebrata</taxon>
        <taxon>Euteleostomi</taxon>
        <taxon>Mammalia</taxon>
        <taxon>Eutheria</taxon>
        <taxon>Laurasiatheria</taxon>
        <taxon>Artiodactyla</taxon>
        <taxon>Whippomorpha</taxon>
        <taxon>Cetacea</taxon>
        <taxon>Odontoceti</taxon>
        <taxon>Delphinidae</taxon>
        <taxon>Tursiops</taxon>
    </lineage>
</organism>
<keyword evidence="5 24" id="KW-0812">Transmembrane</keyword>
<evidence type="ECO:0000256" key="21">
    <source>
        <dbReference type="ARBA" id="ARBA00083198"/>
    </source>
</evidence>
<evidence type="ECO:0000256" key="2">
    <source>
        <dbReference type="ARBA" id="ARBA00011552"/>
    </source>
</evidence>
<dbReference type="FunFam" id="2.60.120.10:FF:000014">
    <property type="entry name" value="Potassium voltage-gated channel, subfamily H (Eag-related), member 4"/>
    <property type="match status" value="1"/>
</dbReference>
<dbReference type="CTD" id="23415"/>
<feature type="region of interest" description="Disordered" evidence="23">
    <location>
        <begin position="771"/>
        <end position="867"/>
    </location>
</feature>
<evidence type="ECO:0000256" key="1">
    <source>
        <dbReference type="ARBA" id="ARBA00004141"/>
    </source>
</evidence>
<dbReference type="InParanoid" id="A0A6J3QNJ1"/>
<evidence type="ECO:0000256" key="5">
    <source>
        <dbReference type="ARBA" id="ARBA00022692"/>
    </source>
</evidence>
<dbReference type="CDD" id="cd00038">
    <property type="entry name" value="CAP_ED"/>
    <property type="match status" value="1"/>
</dbReference>
<evidence type="ECO:0000256" key="9">
    <source>
        <dbReference type="ARBA" id="ARBA00022989"/>
    </source>
</evidence>
<feature type="compositionally biased region" description="Basic and acidic residues" evidence="23">
    <location>
        <begin position="146"/>
        <end position="156"/>
    </location>
</feature>
<dbReference type="FunFam" id="3.30.450.20:FF:000001">
    <property type="entry name" value="Potassium voltage-gated channel subfamily H member 7"/>
    <property type="match status" value="1"/>
</dbReference>
<dbReference type="Gene3D" id="2.60.120.10">
    <property type="entry name" value="Jelly Rolls"/>
    <property type="match status" value="1"/>
</dbReference>
<evidence type="ECO:0000256" key="15">
    <source>
        <dbReference type="ARBA" id="ARBA00058898"/>
    </source>
</evidence>
<evidence type="ECO:0000256" key="16">
    <source>
        <dbReference type="ARBA" id="ARBA00061598"/>
    </source>
</evidence>
<evidence type="ECO:0000256" key="3">
    <source>
        <dbReference type="ARBA" id="ARBA00022448"/>
    </source>
</evidence>
<name>A0A6J3QNJ1_TURTR</name>
<dbReference type="GO" id="GO:0005249">
    <property type="term" value="F:voltage-gated potassium channel activity"/>
    <property type="evidence" value="ECO:0007669"/>
    <property type="project" value="InterPro"/>
</dbReference>
<dbReference type="InterPro" id="IPR003938">
    <property type="entry name" value="K_chnl_volt-dep_EAG/ELK/ERG"/>
</dbReference>
<feature type="region of interest" description="Disordered" evidence="23">
    <location>
        <begin position="138"/>
        <end position="171"/>
    </location>
</feature>
<evidence type="ECO:0000259" key="26">
    <source>
        <dbReference type="PROSITE" id="PS50112"/>
    </source>
</evidence>
<feature type="transmembrane region" description="Helical" evidence="24">
    <location>
        <begin position="424"/>
        <end position="446"/>
    </location>
</feature>
<evidence type="ECO:0000313" key="28">
    <source>
        <dbReference type="Proteomes" id="UP000245320"/>
    </source>
</evidence>
<keyword evidence="3" id="KW-0813">Transport</keyword>
<comment type="similarity">
    <text evidence="16">Belongs to the potassium channel family. H (Eag) (TC 1.A.1.20) subfamily. Kv12.3/KCNH4 sub-subfamily.</text>
</comment>
<dbReference type="InterPro" id="IPR000700">
    <property type="entry name" value="PAS-assoc_C"/>
</dbReference>
<keyword evidence="9 24" id="KW-1133">Transmembrane helix</keyword>
<dbReference type="SMART" id="SM00100">
    <property type="entry name" value="cNMP"/>
    <property type="match status" value="1"/>
</dbReference>
<evidence type="ECO:0000256" key="14">
    <source>
        <dbReference type="ARBA" id="ARBA00034430"/>
    </source>
</evidence>
<keyword evidence="4" id="KW-0633">Potassium transport</keyword>
<dbReference type="InterPro" id="IPR050818">
    <property type="entry name" value="KCNH_animal-type"/>
</dbReference>
<evidence type="ECO:0000256" key="17">
    <source>
        <dbReference type="ARBA" id="ARBA00074373"/>
    </source>
</evidence>
<comment type="catalytic activity">
    <reaction evidence="14">
        <text>K(+)(in) = K(+)(out)</text>
        <dbReference type="Rhea" id="RHEA:29463"/>
        <dbReference type="ChEBI" id="CHEBI:29103"/>
    </reaction>
</comment>
<keyword evidence="28" id="KW-1185">Reference proteome</keyword>
<dbReference type="InterPro" id="IPR035965">
    <property type="entry name" value="PAS-like_dom_sf"/>
</dbReference>
<dbReference type="Gene3D" id="1.10.287.70">
    <property type="match status" value="1"/>
</dbReference>
<comment type="subcellular location">
    <subcellularLocation>
        <location evidence="1">Membrane</location>
        <topology evidence="1">Multi-pass membrane protein</topology>
    </subcellularLocation>
</comment>
<keyword evidence="12" id="KW-0325">Glycoprotein</keyword>
<dbReference type="PROSITE" id="PS50042">
    <property type="entry name" value="CNMP_BINDING_3"/>
    <property type="match status" value="1"/>
</dbReference>
<dbReference type="Gene3D" id="3.30.450.20">
    <property type="entry name" value="PAS domain"/>
    <property type="match status" value="1"/>
</dbReference>
<evidence type="ECO:0000256" key="4">
    <source>
        <dbReference type="ARBA" id="ARBA00022538"/>
    </source>
</evidence>
<dbReference type="SUPFAM" id="SSF81324">
    <property type="entry name" value="Voltage-gated potassium channels"/>
    <property type="match status" value="1"/>
</dbReference>
<protein>
    <recommendedName>
        <fullName evidence="17">Voltage-gated delayed rectifier potassium channel KCNH4</fullName>
    </recommendedName>
    <alternativeName>
        <fullName evidence="21">Brain-specific eag-like channel 2</fullName>
    </alternativeName>
    <alternativeName>
        <fullName evidence="19">Ether-a-go-go-like potassium channel 1</fullName>
    </alternativeName>
    <alternativeName>
        <fullName evidence="18">Potassium voltage-gated channel subfamily H member 4</fullName>
    </alternativeName>
    <alternativeName>
        <fullName evidence="20">Voltage-gated potassium channel subunit Kv12.3</fullName>
    </alternativeName>
</protein>
<dbReference type="InterPro" id="IPR005821">
    <property type="entry name" value="Ion_trans_dom"/>
</dbReference>
<keyword evidence="11 24" id="KW-0472">Membrane</keyword>
<evidence type="ECO:0000256" key="24">
    <source>
        <dbReference type="SAM" id="Phobius"/>
    </source>
</evidence>
<dbReference type="PROSITE" id="PS50113">
    <property type="entry name" value="PAC"/>
    <property type="match status" value="1"/>
</dbReference>
<feature type="transmembrane region" description="Helical" evidence="24">
    <location>
        <begin position="453"/>
        <end position="477"/>
    </location>
</feature>
<dbReference type="PANTHER" id="PTHR10217">
    <property type="entry name" value="VOLTAGE AND LIGAND GATED POTASSIUM CHANNEL"/>
    <property type="match status" value="1"/>
</dbReference>
<dbReference type="PRINTS" id="PR01463">
    <property type="entry name" value="EAGCHANLFMLY"/>
</dbReference>
<feature type="region of interest" description="Disordered" evidence="23">
    <location>
        <begin position="696"/>
        <end position="748"/>
    </location>
</feature>
<feature type="region of interest" description="Disordered" evidence="23">
    <location>
        <begin position="966"/>
        <end position="1016"/>
    </location>
</feature>
<dbReference type="SUPFAM" id="SSF51206">
    <property type="entry name" value="cAMP-binding domain-like"/>
    <property type="match status" value="1"/>
</dbReference>
<feature type="transmembrane region" description="Helical" evidence="24">
    <location>
        <begin position="322"/>
        <end position="344"/>
    </location>
</feature>
<dbReference type="FunCoup" id="A0A6J3QNJ1">
    <property type="interactions" value="142"/>
</dbReference>
<evidence type="ECO:0000259" key="27">
    <source>
        <dbReference type="PROSITE" id="PS50113"/>
    </source>
</evidence>
<evidence type="ECO:0000256" key="20">
    <source>
        <dbReference type="ARBA" id="ARBA00082973"/>
    </source>
</evidence>
<keyword evidence="6" id="KW-0631">Potassium channel</keyword>
<evidence type="ECO:0000256" key="19">
    <source>
        <dbReference type="ARBA" id="ARBA00076367"/>
    </source>
</evidence>
<dbReference type="GeneID" id="101331842"/>
<dbReference type="GO" id="GO:0034702">
    <property type="term" value="C:monoatomic ion channel complex"/>
    <property type="evidence" value="ECO:0007669"/>
    <property type="project" value="UniProtKB-KW"/>
</dbReference>
<dbReference type="Pfam" id="PF00520">
    <property type="entry name" value="Ion_trans"/>
    <property type="match status" value="1"/>
</dbReference>
<dbReference type="InterPro" id="IPR000595">
    <property type="entry name" value="cNMP-bd_dom"/>
</dbReference>
<sequence length="1016" mass="111909">MPVMKGLLAPQNTFLDTIATRFDRTHGNFLLANTQGPRGFPIVYCSDGFCELTGYGRTEVMQKTCNCRFLYGPETSEPALQRLHKALEGHQEHRAEICFYRKDGSAFWCLLDMMPIKNEMGEVVLFLFSFKDITESGGPGLGPPGGHRDSNHEKSLGRRGASSRLRSTRRQSHTVLHRLTGHFGRRGQGGMKTNNVFEPKPSVPEYKVASVGGSRCLLLHYSVPKAIWDGLILLATFYVAVTVPYNVCFSDDDDTPITSRHTLVSDIAVEMLFILDIILNFRTTYVSQSGQVVSAPRSIGLHYLATWFFVDLIAALPFDLLYVFNITVTSLVHLLKTVRLLRLLRLLQKLERYSQCSAVVLTLLMSIFALLAHWMACVWYVVGRREMEANDPLLWDIGWLHELGKRLEVPYVNGSAGGPSRRSAYIAALYFTLSSLTSVGFGNVCANTDAEKIFSICTMLIGALMHAVVFGNVTAIIQRMYSRRSLYHSRMKDLKDFIRVHRLPRPLKQRMLEYFQTTWTVNSGIDANELLRDFPDELRADIAMHLNRDILQLPLFGAASRGCLRALSLHIKTSFCAPGEYLLRRGDALQAHYYVCSGSLEVLRDNMVLAILGKGDLIGADIPEPGQEPGSGTAPSCVLKTSADVKALTYCGLQQLSSRGLAEVLRLYPEYGAAFRAGLRRDLTFNLRQGSDTNGLCRFSRSPRLSQTRSESLGSSSDKTQPSVTEAEAGAEPGGGPRPRRALLLPNLSPARPRGSLVSLLGEELPPFSALVSSPSLSPTPSPALAGRGHSPSPHGLPRGSAAWKPPQLLIPPLGTFGPPDLSPRIVDGIEDSGSTAEAPTFRFSRRPEHPRPHSQAPPTGTMPSREVATEAEEVKEKVCRLNQEISRLNREVSQLSQELRHMMDLLQARLGPPGHPTVSAWTPDPPCPPQRPPCISPCLSRPLPGLQDTTLAEVHCPASVGTAEMGAAPPDLRPSMLSPYPSEPDPLRPSPVPEALPPNSSLMRHSFRSRSDTFH</sequence>
<evidence type="ECO:0000259" key="25">
    <source>
        <dbReference type="PROSITE" id="PS50042"/>
    </source>
</evidence>
<feature type="compositionally biased region" description="Low complexity" evidence="23">
    <location>
        <begin position="771"/>
        <end position="786"/>
    </location>
</feature>
<dbReference type="Proteomes" id="UP000245320">
    <property type="component" value="Chromosome 20"/>
</dbReference>
<gene>
    <name evidence="29" type="primary">KCNH4</name>
</gene>
<evidence type="ECO:0000256" key="23">
    <source>
        <dbReference type="SAM" id="MobiDB-lite"/>
    </source>
</evidence>
<evidence type="ECO:0000256" key="22">
    <source>
        <dbReference type="SAM" id="Coils"/>
    </source>
</evidence>
<feature type="transmembrane region" description="Helical" evidence="24">
    <location>
        <begin position="227"/>
        <end position="247"/>
    </location>
</feature>
<evidence type="ECO:0000256" key="13">
    <source>
        <dbReference type="ARBA" id="ARBA00023303"/>
    </source>
</evidence>
<keyword evidence="13" id="KW-0407">Ion channel</keyword>
<feature type="compositionally biased region" description="Polar residues" evidence="23">
    <location>
        <begin position="703"/>
        <end position="724"/>
    </location>
</feature>
<dbReference type="CDD" id="cd00130">
    <property type="entry name" value="PAS"/>
    <property type="match status" value="1"/>
</dbReference>
<dbReference type="InterPro" id="IPR003950">
    <property type="entry name" value="K_chnl_volt-dep_ELK"/>
</dbReference>
<feature type="transmembrane region" description="Helical" evidence="24">
    <location>
        <begin position="356"/>
        <end position="382"/>
    </location>
</feature>
<dbReference type="AlphaFoldDB" id="A0A6J3QNJ1"/>
<dbReference type="PROSITE" id="PS50112">
    <property type="entry name" value="PAS"/>
    <property type="match status" value="1"/>
</dbReference>
<dbReference type="Gene3D" id="1.10.1200.260">
    <property type="match status" value="1"/>
</dbReference>
<keyword evidence="8" id="KW-0630">Potassium</keyword>
<dbReference type="InterPro" id="IPR000014">
    <property type="entry name" value="PAS"/>
</dbReference>
<dbReference type="RefSeq" id="XP_033703608.1">
    <property type="nucleotide sequence ID" value="XM_033847717.1"/>
</dbReference>
<dbReference type="InterPro" id="IPR018490">
    <property type="entry name" value="cNMP-bd_dom_sf"/>
</dbReference>
<dbReference type="SUPFAM" id="SSF55785">
    <property type="entry name" value="PYP-like sensor domain (PAS domain)"/>
    <property type="match status" value="1"/>
</dbReference>
<evidence type="ECO:0000256" key="8">
    <source>
        <dbReference type="ARBA" id="ARBA00022958"/>
    </source>
</evidence>
<feature type="compositionally biased region" description="Pro residues" evidence="23">
    <location>
        <begin position="982"/>
        <end position="997"/>
    </location>
</feature>
<dbReference type="InterPro" id="IPR014710">
    <property type="entry name" value="RmlC-like_jellyroll"/>
</dbReference>
<dbReference type="OrthoDB" id="432483at2759"/>
<comment type="function">
    <text evidence="15">Pore-forming (alpha) subunit of a voltage-gated delayed rectifier. Activates at more negative voltages, exhibits fast prepulse-independent activation kinetics and deactivates much more slowly, but shows no inactivation.</text>
</comment>
<evidence type="ECO:0000256" key="6">
    <source>
        <dbReference type="ARBA" id="ARBA00022826"/>
    </source>
</evidence>
<evidence type="ECO:0000313" key="29">
    <source>
        <dbReference type="RefSeq" id="XP_033703608.1"/>
    </source>
</evidence>
<feature type="transmembrane region" description="Helical" evidence="24">
    <location>
        <begin position="267"/>
        <end position="287"/>
    </location>
</feature>
<dbReference type="NCBIfam" id="TIGR00229">
    <property type="entry name" value="sensory_box"/>
    <property type="match status" value="1"/>
</dbReference>
<evidence type="ECO:0000256" key="18">
    <source>
        <dbReference type="ARBA" id="ARBA00075970"/>
    </source>
</evidence>
<dbReference type="PANTHER" id="PTHR10217:SF630">
    <property type="entry name" value="POTASSIUM VOLTAGE-GATED CHANNEL SUBFAMILY H MEMBER 4"/>
    <property type="match status" value="1"/>
</dbReference>
<evidence type="ECO:0000256" key="12">
    <source>
        <dbReference type="ARBA" id="ARBA00023180"/>
    </source>
</evidence>
<feature type="domain" description="PAC" evidence="27">
    <location>
        <begin position="93"/>
        <end position="145"/>
    </location>
</feature>
<keyword evidence="22" id="KW-0175">Coiled coil</keyword>
<feature type="coiled-coil region" evidence="22">
    <location>
        <begin position="872"/>
        <end position="906"/>
    </location>
</feature>
<comment type="subunit">
    <text evidence="2">The potassium channel is probably composed of a homo- or heterotetrameric complex of pore-forming alpha subunits that can associate with modulating beta subunits.</text>
</comment>
<dbReference type="SMART" id="SM00086">
    <property type="entry name" value="PAC"/>
    <property type="match status" value="1"/>
</dbReference>
<dbReference type="PRINTS" id="PR01465">
    <property type="entry name" value="ELKCHANNEL"/>
</dbReference>
<accession>A0A6J3QNJ1</accession>
<dbReference type="GO" id="GO:0005886">
    <property type="term" value="C:plasma membrane"/>
    <property type="evidence" value="ECO:0007669"/>
    <property type="project" value="TreeGrafter"/>
</dbReference>
<dbReference type="FunFam" id="1.10.1200.260:FF:000002">
    <property type="entry name" value="Potassium voltage-gated channel subfamily H member 8"/>
    <property type="match status" value="1"/>
</dbReference>
<feature type="domain" description="Cyclic nucleotide-binding" evidence="25">
    <location>
        <begin position="555"/>
        <end position="619"/>
    </location>
</feature>
<reference evidence="29" key="1">
    <citation type="submission" date="2025-08" db="UniProtKB">
        <authorList>
            <consortium name="RefSeq"/>
        </authorList>
    </citation>
    <scope>IDENTIFICATION</scope>
    <source>
        <tissue evidence="29">Spleen</tissue>
    </source>
</reference>
<dbReference type="InterPro" id="IPR001610">
    <property type="entry name" value="PAC"/>
</dbReference>
<evidence type="ECO:0000256" key="10">
    <source>
        <dbReference type="ARBA" id="ARBA00023065"/>
    </source>
</evidence>
<proteinExistence type="inferred from homology"/>
<evidence type="ECO:0000256" key="7">
    <source>
        <dbReference type="ARBA" id="ARBA00022882"/>
    </source>
</evidence>
<evidence type="ECO:0000256" key="11">
    <source>
        <dbReference type="ARBA" id="ARBA00023136"/>
    </source>
</evidence>
<keyword evidence="7" id="KW-0851">Voltage-gated channel</keyword>
<feature type="domain" description="PAS" evidence="26">
    <location>
        <begin position="14"/>
        <end position="90"/>
    </location>
</feature>
<dbReference type="Pfam" id="PF13426">
    <property type="entry name" value="PAS_9"/>
    <property type="match status" value="1"/>
</dbReference>
<dbReference type="GO" id="GO:0042391">
    <property type="term" value="P:regulation of membrane potential"/>
    <property type="evidence" value="ECO:0007669"/>
    <property type="project" value="TreeGrafter"/>
</dbReference>
<keyword evidence="10" id="KW-0406">Ion transport</keyword>